<comment type="pathway">
    <text evidence="2 12">Amino-acid biosynthesis; L-lysine biosynthesis via DAP pathway; (S)-tetrahydrodipicolinate from L-aspartate: step 3/4.</text>
</comment>
<gene>
    <name evidence="12 14" type="primary">dapA</name>
    <name evidence="14" type="ORF">QE109_05470</name>
</gene>
<evidence type="ECO:0000256" key="3">
    <source>
        <dbReference type="ARBA" id="ARBA00007592"/>
    </source>
</evidence>
<evidence type="ECO:0000313" key="14">
    <source>
        <dbReference type="EMBL" id="MDH8677584.1"/>
    </source>
</evidence>
<dbReference type="EMBL" id="JARYZI010000003">
    <property type="protein sequence ID" value="MDH8677584.1"/>
    <property type="molecule type" value="Genomic_DNA"/>
</dbReference>
<feature type="site" description="Part of a proton relay during catalysis" evidence="12">
    <location>
        <position position="45"/>
    </location>
</feature>
<dbReference type="InterPro" id="IPR005263">
    <property type="entry name" value="DapA"/>
</dbReference>
<feature type="active site" description="Proton donor/acceptor" evidence="12">
    <location>
        <position position="134"/>
    </location>
</feature>
<dbReference type="InterPro" id="IPR013785">
    <property type="entry name" value="Aldolase_TIM"/>
</dbReference>
<proteinExistence type="inferred from homology"/>
<protein>
    <recommendedName>
        <fullName evidence="4 12">4-hydroxy-tetrahydrodipicolinate synthase</fullName>
        <shortName evidence="12">HTPA synthase</shortName>
        <ecNumber evidence="4 12">4.3.3.7</ecNumber>
    </recommendedName>
</protein>
<keyword evidence="8 12" id="KW-0457">Lysine biosynthesis</keyword>
<dbReference type="Gene3D" id="3.20.20.70">
    <property type="entry name" value="Aldolase class I"/>
    <property type="match status" value="1"/>
</dbReference>
<evidence type="ECO:0000256" key="9">
    <source>
        <dbReference type="ARBA" id="ARBA00023239"/>
    </source>
</evidence>
<comment type="similarity">
    <text evidence="3 12 13">Belongs to the DapA family.</text>
</comment>
<comment type="caution">
    <text evidence="12">Was originally thought to be a dihydrodipicolinate synthase (DHDPS), catalyzing the condensation of (S)-aspartate-beta-semialdehyde [(S)-ASA] and pyruvate to dihydrodipicolinate (DHDP). However, it was shown in E.coli that the product of the enzymatic reaction is not dihydrodipicolinate but in fact (4S)-4-hydroxy-2,3,4,5-tetrahydro-(2S)-dipicolinic acid (HTPA), and that the consecutive dehydration reaction leading to DHDP is not spontaneous but catalyzed by DapB.</text>
</comment>
<dbReference type="Proteomes" id="UP001158045">
    <property type="component" value="Unassembled WGS sequence"/>
</dbReference>
<reference evidence="14 15" key="1">
    <citation type="submission" date="2023-04" db="EMBL/GenBank/DDBJ databases">
        <title>Fusibacter bizertensis strain WBS, isolated from littoral bottom sediments of the Arctic seas - biochemical and genomic analysis.</title>
        <authorList>
            <person name="Brioukhanov A.L."/>
        </authorList>
    </citation>
    <scope>NUCLEOTIDE SEQUENCE [LARGE SCALE GENOMIC DNA]</scope>
    <source>
        <strain evidence="14 15">WBS</strain>
    </source>
</reference>
<dbReference type="PIRSF" id="PIRSF001365">
    <property type="entry name" value="DHDPS"/>
    <property type="match status" value="1"/>
</dbReference>
<keyword evidence="9 12" id="KW-0456">Lyase</keyword>
<keyword evidence="15" id="KW-1185">Reference proteome</keyword>
<evidence type="ECO:0000256" key="1">
    <source>
        <dbReference type="ARBA" id="ARBA00003294"/>
    </source>
</evidence>
<dbReference type="InterPro" id="IPR020625">
    <property type="entry name" value="Schiff_base-form_aldolases_AS"/>
</dbReference>
<dbReference type="PRINTS" id="PR00146">
    <property type="entry name" value="DHPICSNTHASE"/>
</dbReference>
<evidence type="ECO:0000256" key="12">
    <source>
        <dbReference type="HAMAP-Rule" id="MF_00418"/>
    </source>
</evidence>
<comment type="subunit">
    <text evidence="12">Homotetramer; dimer of dimers.</text>
</comment>
<dbReference type="InterPro" id="IPR020624">
    <property type="entry name" value="Schiff_base-form_aldolases_CS"/>
</dbReference>
<keyword evidence="5 12" id="KW-0963">Cytoplasm</keyword>
<keyword evidence="6 12" id="KW-0028">Amino-acid biosynthesis</keyword>
<evidence type="ECO:0000256" key="11">
    <source>
        <dbReference type="ARBA" id="ARBA00047836"/>
    </source>
</evidence>
<dbReference type="PANTHER" id="PTHR12128:SF66">
    <property type="entry name" value="4-HYDROXY-2-OXOGLUTARATE ALDOLASE, MITOCHONDRIAL"/>
    <property type="match status" value="1"/>
</dbReference>
<evidence type="ECO:0000256" key="13">
    <source>
        <dbReference type="PIRNR" id="PIRNR001365"/>
    </source>
</evidence>
<feature type="active site" description="Schiff-base intermediate with substrate" evidence="12">
    <location>
        <position position="162"/>
    </location>
</feature>
<dbReference type="SMART" id="SM01130">
    <property type="entry name" value="DHDPS"/>
    <property type="match status" value="1"/>
</dbReference>
<evidence type="ECO:0000256" key="4">
    <source>
        <dbReference type="ARBA" id="ARBA00012086"/>
    </source>
</evidence>
<dbReference type="Pfam" id="PF00701">
    <property type="entry name" value="DHDPS"/>
    <property type="match status" value="1"/>
</dbReference>
<dbReference type="CDD" id="cd00950">
    <property type="entry name" value="DHDPS"/>
    <property type="match status" value="1"/>
</dbReference>
<comment type="subcellular location">
    <subcellularLocation>
        <location evidence="12">Cytoplasm</location>
    </subcellularLocation>
</comment>
<evidence type="ECO:0000256" key="5">
    <source>
        <dbReference type="ARBA" id="ARBA00022490"/>
    </source>
</evidence>
<feature type="binding site" evidence="12">
    <location>
        <position position="204"/>
    </location>
    <ligand>
        <name>pyruvate</name>
        <dbReference type="ChEBI" id="CHEBI:15361"/>
    </ligand>
</feature>
<feature type="binding site" evidence="12">
    <location>
        <position position="46"/>
    </location>
    <ligand>
        <name>pyruvate</name>
        <dbReference type="ChEBI" id="CHEBI:15361"/>
    </ligand>
</feature>
<comment type="caution">
    <text evidence="14">The sequence shown here is derived from an EMBL/GenBank/DDBJ whole genome shotgun (WGS) entry which is preliminary data.</text>
</comment>
<evidence type="ECO:0000256" key="10">
    <source>
        <dbReference type="ARBA" id="ARBA00023270"/>
    </source>
</evidence>
<organism evidence="14 15">
    <name type="scientific">Fusibacter bizertensis</name>
    <dbReference type="NCBI Taxonomy" id="1488331"/>
    <lineage>
        <taxon>Bacteria</taxon>
        <taxon>Bacillati</taxon>
        <taxon>Bacillota</taxon>
        <taxon>Clostridia</taxon>
        <taxon>Eubacteriales</taxon>
        <taxon>Eubacteriales Family XII. Incertae Sedis</taxon>
        <taxon>Fusibacter</taxon>
    </lineage>
</organism>
<dbReference type="InterPro" id="IPR002220">
    <property type="entry name" value="DapA-like"/>
</dbReference>
<evidence type="ECO:0000256" key="2">
    <source>
        <dbReference type="ARBA" id="ARBA00005120"/>
    </source>
</evidence>
<evidence type="ECO:0000256" key="8">
    <source>
        <dbReference type="ARBA" id="ARBA00023154"/>
    </source>
</evidence>
<dbReference type="RefSeq" id="WP_281093405.1">
    <property type="nucleotide sequence ID" value="NZ_JARYZI010000003.1"/>
</dbReference>
<dbReference type="EC" id="4.3.3.7" evidence="4 12"/>
<dbReference type="PROSITE" id="PS00666">
    <property type="entry name" value="DHDPS_2"/>
    <property type="match status" value="1"/>
</dbReference>
<evidence type="ECO:0000313" key="15">
    <source>
        <dbReference type="Proteomes" id="UP001158045"/>
    </source>
</evidence>
<evidence type="ECO:0000256" key="6">
    <source>
        <dbReference type="ARBA" id="ARBA00022605"/>
    </source>
</evidence>
<name>A0ABT6NAZ0_9FIRM</name>
<dbReference type="SUPFAM" id="SSF51569">
    <property type="entry name" value="Aldolase"/>
    <property type="match status" value="1"/>
</dbReference>
<dbReference type="HAMAP" id="MF_00418">
    <property type="entry name" value="DapA"/>
    <property type="match status" value="1"/>
</dbReference>
<comment type="function">
    <text evidence="1 12">Catalyzes the condensation of (S)-aspartate-beta-semialdehyde [(S)-ASA] and pyruvate to 4-hydroxy-tetrahydrodipicolinate (HTPA).</text>
</comment>
<evidence type="ECO:0000256" key="7">
    <source>
        <dbReference type="ARBA" id="ARBA00022915"/>
    </source>
</evidence>
<feature type="site" description="Part of a proton relay during catalysis" evidence="12">
    <location>
        <position position="108"/>
    </location>
</feature>
<accession>A0ABT6NAZ0</accession>
<keyword evidence="7 12" id="KW-0220">Diaminopimelate biosynthesis</keyword>
<keyword evidence="10 12" id="KW-0704">Schiff base</keyword>
<comment type="catalytic activity">
    <reaction evidence="11 12">
        <text>L-aspartate 4-semialdehyde + pyruvate = (2S,4S)-4-hydroxy-2,3,4,5-tetrahydrodipicolinate + H2O + H(+)</text>
        <dbReference type="Rhea" id="RHEA:34171"/>
        <dbReference type="ChEBI" id="CHEBI:15361"/>
        <dbReference type="ChEBI" id="CHEBI:15377"/>
        <dbReference type="ChEBI" id="CHEBI:15378"/>
        <dbReference type="ChEBI" id="CHEBI:67139"/>
        <dbReference type="ChEBI" id="CHEBI:537519"/>
        <dbReference type="EC" id="4.3.3.7"/>
    </reaction>
</comment>
<dbReference type="PANTHER" id="PTHR12128">
    <property type="entry name" value="DIHYDRODIPICOLINATE SYNTHASE"/>
    <property type="match status" value="1"/>
</dbReference>
<dbReference type="NCBIfam" id="TIGR00674">
    <property type="entry name" value="dapA"/>
    <property type="match status" value="1"/>
</dbReference>
<dbReference type="GO" id="GO:0008840">
    <property type="term" value="F:4-hydroxy-tetrahydrodipicolinate synthase activity"/>
    <property type="evidence" value="ECO:0007669"/>
    <property type="project" value="UniProtKB-EC"/>
</dbReference>
<dbReference type="PROSITE" id="PS00665">
    <property type="entry name" value="DHDPS_1"/>
    <property type="match status" value="1"/>
</dbReference>
<sequence length="293" mass="31769">MSIFKGSGVALVTPFSEDTLNLEVLYQLIDWHIAEGTDALIISGTTGEASTMTLTEKKILFTETVKYVNKRIPVIAGTGTNSTKTSIENSILAKECGVDGLLVVTPYYNKCTQEGLYLHFEAIANAVDLPLILYNVPSRTSVNMLPLTVLRLSEIENIVGIKEASADITQITELFRLVPPTFDIYSGNDDHVLPIMALGGAGVITTVGNIIPKLVHELTSSCLNNDYMGAKALQFKINPMAQSVFTEVNPIPIKAAVQMLGFEVGNVRLPLTPALDSTVKQLEKVMLALEVSR</sequence>